<accession>X1H1Q0</accession>
<evidence type="ECO:0000313" key="3">
    <source>
        <dbReference type="EMBL" id="GAH39198.1"/>
    </source>
</evidence>
<keyword evidence="1" id="KW-1133">Transmembrane helix</keyword>
<feature type="transmembrane region" description="Helical" evidence="1">
    <location>
        <begin position="12"/>
        <end position="33"/>
    </location>
</feature>
<evidence type="ECO:0000259" key="2">
    <source>
        <dbReference type="Pfam" id="PF14341"/>
    </source>
</evidence>
<evidence type="ECO:0000256" key="1">
    <source>
        <dbReference type="SAM" id="Phobius"/>
    </source>
</evidence>
<organism evidence="3">
    <name type="scientific">marine sediment metagenome</name>
    <dbReference type="NCBI Taxonomy" id="412755"/>
    <lineage>
        <taxon>unclassified sequences</taxon>
        <taxon>metagenomes</taxon>
        <taxon>ecological metagenomes</taxon>
    </lineage>
</organism>
<keyword evidence="1" id="KW-0812">Transmembrane</keyword>
<dbReference type="InterPro" id="IPR025746">
    <property type="entry name" value="PilX_N_dom"/>
</dbReference>
<proteinExistence type="predicted"/>
<comment type="caution">
    <text evidence="3">The sequence shown here is derived from an EMBL/GenBank/DDBJ whole genome shotgun (WGS) entry which is preliminary data.</text>
</comment>
<feature type="domain" description="Type 4 fimbrial biogenesis protein PilX N-terminal" evidence="2">
    <location>
        <begin position="12"/>
        <end position="62"/>
    </location>
</feature>
<keyword evidence="1" id="KW-0472">Membrane</keyword>
<reference evidence="3" key="1">
    <citation type="journal article" date="2014" name="Front. Microbiol.">
        <title>High frequency of phylogenetically diverse reductive dehalogenase-homologous genes in deep subseafloor sedimentary metagenomes.</title>
        <authorList>
            <person name="Kawai M."/>
            <person name="Futagami T."/>
            <person name="Toyoda A."/>
            <person name="Takaki Y."/>
            <person name="Nishi S."/>
            <person name="Hori S."/>
            <person name="Arai W."/>
            <person name="Tsubouchi T."/>
            <person name="Morono Y."/>
            <person name="Uchiyama I."/>
            <person name="Ito T."/>
            <person name="Fujiyama A."/>
            <person name="Inagaki F."/>
            <person name="Takami H."/>
        </authorList>
    </citation>
    <scope>NUCLEOTIDE SEQUENCE</scope>
    <source>
        <strain evidence="3">Expedition CK06-06</strain>
    </source>
</reference>
<dbReference type="Pfam" id="PF14341">
    <property type="entry name" value="PilX_N"/>
    <property type="match status" value="1"/>
</dbReference>
<protein>
    <recommendedName>
        <fullName evidence="2">Type 4 fimbrial biogenesis protein PilX N-terminal domain-containing protein</fullName>
    </recommendedName>
</protein>
<name>X1H1Q0_9ZZZZ</name>
<feature type="non-terminal residue" evidence="3">
    <location>
        <position position="72"/>
    </location>
</feature>
<dbReference type="AlphaFoldDB" id="X1H1Q0"/>
<sequence>MLKITSIIKNQQGSIIVIAMIILSLLTIIGISATNMSTTEVQVSTNALLHNIAFYAADSGIETGRAALNTIK</sequence>
<dbReference type="EMBL" id="BARU01012277">
    <property type="protein sequence ID" value="GAH39198.1"/>
    <property type="molecule type" value="Genomic_DNA"/>
</dbReference>
<gene>
    <name evidence="3" type="ORF">S03H2_22708</name>
</gene>